<proteinExistence type="predicted"/>
<dbReference type="AlphaFoldDB" id="A0A5B0Q1F2"/>
<name>A0A5B0Q1F2_PUCGR</name>
<accession>A0A5B0Q1F2</accession>
<organism evidence="2 3">
    <name type="scientific">Puccinia graminis f. sp. tritici</name>
    <dbReference type="NCBI Taxonomy" id="56615"/>
    <lineage>
        <taxon>Eukaryota</taxon>
        <taxon>Fungi</taxon>
        <taxon>Dikarya</taxon>
        <taxon>Basidiomycota</taxon>
        <taxon>Pucciniomycotina</taxon>
        <taxon>Pucciniomycetes</taxon>
        <taxon>Pucciniales</taxon>
        <taxon>Pucciniaceae</taxon>
        <taxon>Puccinia</taxon>
    </lineage>
</organism>
<evidence type="ECO:0000313" key="3">
    <source>
        <dbReference type="Proteomes" id="UP000325313"/>
    </source>
</evidence>
<evidence type="ECO:0008006" key="4">
    <source>
        <dbReference type="Google" id="ProtNLM"/>
    </source>
</evidence>
<evidence type="ECO:0000313" key="2">
    <source>
        <dbReference type="EMBL" id="KAA1106992.1"/>
    </source>
</evidence>
<gene>
    <name evidence="2" type="ORF">PGTUg99_019648</name>
</gene>
<protein>
    <recommendedName>
        <fullName evidence="4">DUF4219 domain-containing protein</fullName>
    </recommendedName>
</protein>
<evidence type="ECO:0000256" key="1">
    <source>
        <dbReference type="SAM" id="Phobius"/>
    </source>
</evidence>
<dbReference type="EMBL" id="VDEP01000308">
    <property type="protein sequence ID" value="KAA1106992.1"/>
    <property type="molecule type" value="Genomic_DNA"/>
</dbReference>
<reference evidence="2 3" key="1">
    <citation type="submission" date="2019-05" db="EMBL/GenBank/DDBJ databases">
        <title>Emergence of the Ug99 lineage of the wheat stem rust pathogen through somatic hybridization.</title>
        <authorList>
            <person name="Li F."/>
            <person name="Upadhyaya N.M."/>
            <person name="Sperschneider J."/>
            <person name="Matny O."/>
            <person name="Nguyen-Phuc H."/>
            <person name="Mago R."/>
            <person name="Raley C."/>
            <person name="Miller M.E."/>
            <person name="Silverstein K.A.T."/>
            <person name="Henningsen E."/>
            <person name="Hirsch C.D."/>
            <person name="Visser B."/>
            <person name="Pretorius Z.A."/>
            <person name="Steffenson B.J."/>
            <person name="Schwessinger B."/>
            <person name="Dodds P.N."/>
            <person name="Figueroa M."/>
        </authorList>
    </citation>
    <scope>NUCLEOTIDE SEQUENCE [LARGE SCALE GENOMIC DNA]</scope>
    <source>
        <strain evidence="2 3">Ug99</strain>
    </source>
</reference>
<dbReference type="Proteomes" id="UP000325313">
    <property type="component" value="Unassembled WGS sequence"/>
</dbReference>
<keyword evidence="1" id="KW-0812">Transmembrane</keyword>
<feature type="transmembrane region" description="Helical" evidence="1">
    <location>
        <begin position="151"/>
        <end position="171"/>
    </location>
</feature>
<keyword evidence="1" id="KW-0472">Membrane</keyword>
<comment type="caution">
    <text evidence="2">The sequence shown here is derived from an EMBL/GenBank/DDBJ whole genome shotgun (WGS) entry which is preliminary data.</text>
</comment>
<keyword evidence="1" id="KW-1133">Transmembrane helix</keyword>
<sequence>MGPGGGPHGTARSGRPPQANWAIAPVQQSLMQRSPEGSSGEVLAPGRRATFDALLRLGLLTVSGSRWLNTSTQLDTQAKAGSMSGTKKHDTPASNGVPVLDGSNYTNWHCWHSRMFIFLRGKKLWKCCTVPIGDDATKEEKDTEHLLQQQILAFKVLAGYCGAFLHYIILINLL</sequence>